<reference evidence="1 2" key="1">
    <citation type="submission" date="2020-04" db="EMBL/GenBank/DDBJ databases">
        <authorList>
            <person name="Liu A."/>
        </authorList>
    </citation>
    <scope>NUCLEOTIDE SEQUENCE [LARGE SCALE GENOMIC DNA]</scope>
    <source>
        <strain evidence="1 2">RZ02</strain>
    </source>
</reference>
<dbReference type="Proteomes" id="UP000561181">
    <property type="component" value="Unassembled WGS sequence"/>
</dbReference>
<dbReference type="EMBL" id="JABCRE010000002">
    <property type="protein sequence ID" value="NMW31023.1"/>
    <property type="molecule type" value="Genomic_DNA"/>
</dbReference>
<accession>A0A848QK16</accession>
<dbReference type="CDD" id="cd10935">
    <property type="entry name" value="CE4_WalW"/>
    <property type="match status" value="1"/>
</dbReference>
<organism evidence="1 2">
    <name type="scientific">Pontixanthobacter rizhaonensis</name>
    <dbReference type="NCBI Taxonomy" id="2730337"/>
    <lineage>
        <taxon>Bacteria</taxon>
        <taxon>Pseudomonadati</taxon>
        <taxon>Pseudomonadota</taxon>
        <taxon>Alphaproteobacteria</taxon>
        <taxon>Sphingomonadales</taxon>
        <taxon>Erythrobacteraceae</taxon>
        <taxon>Pontixanthobacter</taxon>
    </lineage>
</organism>
<sequence length="332" mass="36747">MDRPITTPPKLGSAAKFSQDFGIRSLLTVDTEEEFDWEKPFQKEGHGLGHVAKLARFQEFCEGLGVCPVYLIDWPIATSTEAQAVLAGPLAAGKAEVGIQLHPWVNPPFDEEVTAHNSYAGNLPHELERKKFLNLRDTICANFNVEPQIYRAGRYGLGPSTGEMLKEAGVAVDSSVRANFDYRAAGGRDYSGFPLEPYWVDDAKQLLELPLTTVYFGILRKQGRTLYPLLSKVPQLTGLASKLGLLERISLTPEGVTADEALRGIDIAIDDGLPLLVLSFHSPSIVPGNTPYVHNADDLDSLYDWWTRIYSYLDMRGVRPTTVKEVLNSVEK</sequence>
<proteinExistence type="predicted"/>
<dbReference type="RefSeq" id="WP_211483482.1">
    <property type="nucleotide sequence ID" value="NZ_JABCRE010000002.1"/>
</dbReference>
<dbReference type="AlphaFoldDB" id="A0A848QK16"/>
<protein>
    <submittedName>
        <fullName evidence="1">WalW protein</fullName>
    </submittedName>
</protein>
<dbReference type="GO" id="GO:0005975">
    <property type="term" value="P:carbohydrate metabolic process"/>
    <property type="evidence" value="ECO:0007669"/>
    <property type="project" value="InterPro"/>
</dbReference>
<evidence type="ECO:0000313" key="1">
    <source>
        <dbReference type="EMBL" id="NMW31023.1"/>
    </source>
</evidence>
<keyword evidence="2" id="KW-1185">Reference proteome</keyword>
<comment type="caution">
    <text evidence="1">The sequence shown here is derived from an EMBL/GenBank/DDBJ whole genome shotgun (WGS) entry which is preliminary data.</text>
</comment>
<gene>
    <name evidence="1" type="ORF">HKD42_02990</name>
</gene>
<name>A0A848QK16_9SPHN</name>
<dbReference type="InterPro" id="IPR011330">
    <property type="entry name" value="Glyco_hydro/deAcase_b/a-brl"/>
</dbReference>
<dbReference type="Gene3D" id="3.20.20.370">
    <property type="entry name" value="Glycoside hydrolase/deacetylase"/>
    <property type="match status" value="1"/>
</dbReference>
<evidence type="ECO:0000313" key="2">
    <source>
        <dbReference type="Proteomes" id="UP000561181"/>
    </source>
</evidence>
<dbReference type="SUPFAM" id="SSF88713">
    <property type="entry name" value="Glycoside hydrolase/deacetylase"/>
    <property type="match status" value="1"/>
</dbReference>